<keyword evidence="1" id="KW-1133">Transmembrane helix</keyword>
<dbReference type="AlphaFoldDB" id="A0A0G1MX08"/>
<comment type="caution">
    <text evidence="2">The sequence shown here is derived from an EMBL/GenBank/DDBJ whole genome shotgun (WGS) entry which is preliminary data.</text>
</comment>
<feature type="transmembrane region" description="Helical" evidence="1">
    <location>
        <begin position="29"/>
        <end position="49"/>
    </location>
</feature>
<evidence type="ECO:0000313" key="3">
    <source>
        <dbReference type="Proteomes" id="UP000034797"/>
    </source>
</evidence>
<dbReference type="InterPro" id="IPR013783">
    <property type="entry name" value="Ig-like_fold"/>
</dbReference>
<accession>A0A0G1MX08</accession>
<protein>
    <submittedName>
        <fullName evidence="2">Uncharacterized protein</fullName>
    </submittedName>
</protein>
<keyword evidence="1" id="KW-0812">Transmembrane</keyword>
<keyword evidence="1" id="KW-0472">Membrane</keyword>
<dbReference type="EMBL" id="LCJW01000036">
    <property type="protein sequence ID" value="KKT85307.1"/>
    <property type="molecule type" value="Genomic_DNA"/>
</dbReference>
<evidence type="ECO:0000313" key="2">
    <source>
        <dbReference type="EMBL" id="KKT85307.1"/>
    </source>
</evidence>
<reference evidence="2 3" key="1">
    <citation type="journal article" date="2015" name="Nature">
        <title>rRNA introns, odd ribosomes, and small enigmatic genomes across a large radiation of phyla.</title>
        <authorList>
            <person name="Brown C.T."/>
            <person name="Hug L.A."/>
            <person name="Thomas B.C."/>
            <person name="Sharon I."/>
            <person name="Castelle C.J."/>
            <person name="Singh A."/>
            <person name="Wilkins M.J."/>
            <person name="Williams K.H."/>
            <person name="Banfield J.F."/>
        </authorList>
    </citation>
    <scope>NUCLEOTIDE SEQUENCE [LARGE SCALE GENOMIC DNA]</scope>
</reference>
<gene>
    <name evidence="2" type="ORF">UW84_C0036G0014</name>
</gene>
<evidence type="ECO:0000256" key="1">
    <source>
        <dbReference type="SAM" id="Phobius"/>
    </source>
</evidence>
<proteinExistence type="predicted"/>
<name>A0A0G1MX08_9BACT</name>
<dbReference type="PATRIC" id="fig|1618380.3.peg.593"/>
<dbReference type="Proteomes" id="UP000034797">
    <property type="component" value="Unassembled WGS sequence"/>
</dbReference>
<sequence length="520" mass="55268">MEDPSTSIELKPQRKNFFQKLSRSQKTSFLSLIFIVIILPIATALAMIATRLNPRAYLPTTPPVTPTPTFTPTPTPIQTCSAVQKYTFESPCKMPVADDPKIQEGSNIRIQSTYTYINFICADGYYESFRFRSCSTTESLLRQAEDTCRNHLVIKPTFGNKCLVPVNRPSVQGSPDILPSETPKKGQMGFDSIKFSCPDGFVSGYEPKTCTTSASLNTYANKVCLSHLVCSKPTPTPSTPKNSAPVITTTSLVTGTVGKNYSSSITATDVDPGDALTMTISGLPIGLRRGPCAVPVTGGTVTCYFSGTPSVAGTFKIYVEVIDKLKASTSKILPLTIITTRPTPTISKNTPPSITTSSVPSGVAGKTYLATITAKDLNSNDNLDMTVSGLPFGVYQENCRESSTTTPNGVVAPGAYISCTISGTPVKAGLYKITAKVQDDKGASSSKSFTLTITPSAISCKQECPGADGVLRSCTPPEADGTSSDSLCNYRGRLETCGNVSFCCPSAGGKWTKDLSACKI</sequence>
<dbReference type="Gene3D" id="2.60.40.10">
    <property type="entry name" value="Immunoglobulins"/>
    <property type="match status" value="2"/>
</dbReference>
<organism evidence="2 3">
    <name type="scientific">Candidatus Collierbacteria bacterium GW2011_GWA2_44_99</name>
    <dbReference type="NCBI Taxonomy" id="1618380"/>
    <lineage>
        <taxon>Bacteria</taxon>
        <taxon>Candidatus Collieribacteriota</taxon>
    </lineage>
</organism>
<dbReference type="Pfam" id="PF05345">
    <property type="entry name" value="He_PIG"/>
    <property type="match status" value="2"/>
</dbReference>